<accession>A0A9W4NMR5</accession>
<feature type="compositionally biased region" description="Polar residues" evidence="1">
    <location>
        <begin position="26"/>
        <end position="37"/>
    </location>
</feature>
<keyword evidence="3" id="KW-1185">Reference proteome</keyword>
<feature type="compositionally biased region" description="Polar residues" evidence="1">
    <location>
        <begin position="61"/>
        <end position="77"/>
    </location>
</feature>
<protein>
    <submittedName>
        <fullName evidence="2">Uncharacterized protein</fullName>
    </submittedName>
</protein>
<dbReference type="Proteomes" id="UP001152649">
    <property type="component" value="Unassembled WGS sequence"/>
</dbReference>
<organism evidence="2 3">
    <name type="scientific">Penicillium salamii</name>
    <dbReference type="NCBI Taxonomy" id="1612424"/>
    <lineage>
        <taxon>Eukaryota</taxon>
        <taxon>Fungi</taxon>
        <taxon>Dikarya</taxon>
        <taxon>Ascomycota</taxon>
        <taxon>Pezizomycotina</taxon>
        <taxon>Eurotiomycetes</taxon>
        <taxon>Eurotiomycetidae</taxon>
        <taxon>Eurotiales</taxon>
        <taxon>Aspergillaceae</taxon>
        <taxon>Penicillium</taxon>
    </lineage>
</organism>
<gene>
    <name evidence="2" type="ORF">PSALAMII_LOCUS6513</name>
</gene>
<proteinExistence type="predicted"/>
<evidence type="ECO:0000256" key="1">
    <source>
        <dbReference type="SAM" id="MobiDB-lite"/>
    </source>
</evidence>
<dbReference type="OrthoDB" id="21502at2759"/>
<sequence>MEGIMTTKDPFSQQPSISGNPMAISSLLNDQTLSSHQYPRPSSHKTSQGPGSSMFRAVKLSASSVQENGTHTKSLNLQDQEQDSFSDQQARSSNPIKCGITKNETPPRHRLSQKVYNKEETHFIWFHRVILRDKWADVLEKFSRQFPSRPRRSYGGLEGRLRRFLQEETLSSSQKKNQGWKYGGKGGQAISYTSSEGVVHICEYPWMLETASPQSKVQSHSQKNCWY</sequence>
<comment type="caution">
    <text evidence="2">The sequence shown here is derived from an EMBL/GenBank/DDBJ whole genome shotgun (WGS) entry which is preliminary data.</text>
</comment>
<name>A0A9W4NMR5_9EURO</name>
<dbReference type="AlphaFoldDB" id="A0A9W4NMR5"/>
<feature type="compositionally biased region" description="Polar residues" evidence="1">
    <location>
        <begin position="9"/>
        <end position="19"/>
    </location>
</feature>
<evidence type="ECO:0000313" key="2">
    <source>
        <dbReference type="EMBL" id="CAG8388703.1"/>
    </source>
</evidence>
<reference evidence="2" key="1">
    <citation type="submission" date="2021-07" db="EMBL/GenBank/DDBJ databases">
        <authorList>
            <person name="Branca A.L. A."/>
        </authorList>
    </citation>
    <scope>NUCLEOTIDE SEQUENCE</scope>
</reference>
<feature type="region of interest" description="Disordered" evidence="1">
    <location>
        <begin position="1"/>
        <end position="111"/>
    </location>
</feature>
<dbReference type="EMBL" id="CAJVPG010000288">
    <property type="protein sequence ID" value="CAG8388703.1"/>
    <property type="molecule type" value="Genomic_DNA"/>
</dbReference>
<evidence type="ECO:0000313" key="3">
    <source>
        <dbReference type="Proteomes" id="UP001152649"/>
    </source>
</evidence>